<dbReference type="NCBIfam" id="TIGR01494">
    <property type="entry name" value="ATPase_P-type"/>
    <property type="match status" value="1"/>
</dbReference>
<comment type="subcellular location">
    <subcellularLocation>
        <location evidence="10">Cell membrane</location>
    </subcellularLocation>
    <subcellularLocation>
        <location evidence="1">Endomembrane system</location>
        <topology evidence="1">Multi-pass membrane protein</topology>
    </subcellularLocation>
</comment>
<dbReference type="InterPro" id="IPR018303">
    <property type="entry name" value="ATPase_P-typ_P_site"/>
</dbReference>
<evidence type="ECO:0000256" key="1">
    <source>
        <dbReference type="ARBA" id="ARBA00004127"/>
    </source>
</evidence>
<gene>
    <name evidence="12" type="ORF">ISN74_11300</name>
</gene>
<feature type="transmembrane region" description="Helical" evidence="10">
    <location>
        <begin position="298"/>
        <end position="317"/>
    </location>
</feature>
<dbReference type="PROSITE" id="PS00154">
    <property type="entry name" value="ATPASE_E1_E2"/>
    <property type="match status" value="1"/>
</dbReference>
<keyword evidence="7" id="KW-1278">Translocase</keyword>
<dbReference type="InterPro" id="IPR012348">
    <property type="entry name" value="RNR-like"/>
</dbReference>
<evidence type="ECO:0000256" key="7">
    <source>
        <dbReference type="ARBA" id="ARBA00022967"/>
    </source>
</evidence>
<evidence type="ECO:0000256" key="2">
    <source>
        <dbReference type="ARBA" id="ARBA00006024"/>
    </source>
</evidence>
<dbReference type="InterPro" id="IPR045800">
    <property type="entry name" value="HMBD"/>
</dbReference>
<dbReference type="InterPro" id="IPR036412">
    <property type="entry name" value="HAD-like_sf"/>
</dbReference>
<dbReference type="Gene3D" id="3.40.50.1000">
    <property type="entry name" value="HAD superfamily/HAD-like"/>
    <property type="match status" value="1"/>
</dbReference>
<feature type="transmembrane region" description="Helical" evidence="10">
    <location>
        <begin position="479"/>
        <end position="502"/>
    </location>
</feature>
<dbReference type="InterPro" id="IPR008250">
    <property type="entry name" value="ATPase_P-typ_transduc_dom_A_sf"/>
</dbReference>
<feature type="transmembrane region" description="Helical" evidence="10">
    <location>
        <begin position="196"/>
        <end position="215"/>
    </location>
</feature>
<dbReference type="NCBIfam" id="TIGR01511">
    <property type="entry name" value="ATPase-IB1_Cu"/>
    <property type="match status" value="1"/>
</dbReference>
<dbReference type="InterPro" id="IPR007029">
    <property type="entry name" value="YHS_dom"/>
</dbReference>
<dbReference type="NCBIfam" id="TIGR01525">
    <property type="entry name" value="ATPase-IB_hvy"/>
    <property type="match status" value="1"/>
</dbReference>
<keyword evidence="4 10" id="KW-0479">Metal-binding</keyword>
<feature type="transmembrane region" description="Helical" evidence="10">
    <location>
        <begin position="824"/>
        <end position="843"/>
    </location>
</feature>
<dbReference type="InterPro" id="IPR027256">
    <property type="entry name" value="P-typ_ATPase_IB"/>
</dbReference>
<keyword evidence="3 10" id="KW-0812">Transmembrane</keyword>
<dbReference type="PRINTS" id="PR00943">
    <property type="entry name" value="CUATPASE"/>
</dbReference>
<accession>A0ABX7GQA2</accession>
<evidence type="ECO:0000256" key="4">
    <source>
        <dbReference type="ARBA" id="ARBA00022723"/>
    </source>
</evidence>
<dbReference type="Pfam" id="PF00702">
    <property type="entry name" value="Hydrolase"/>
    <property type="match status" value="1"/>
</dbReference>
<keyword evidence="5 10" id="KW-0547">Nucleotide-binding</keyword>
<dbReference type="Gene3D" id="1.10.620.20">
    <property type="entry name" value="Ribonucleotide Reductase, subunit A"/>
    <property type="match status" value="2"/>
</dbReference>
<keyword evidence="9 10" id="KW-0472">Membrane</keyword>
<protein>
    <submittedName>
        <fullName evidence="12">Heavy metal translocating P-type ATPase</fullName>
    </submittedName>
</protein>
<keyword evidence="10" id="KW-1003">Cell membrane</keyword>
<feature type="transmembrane region" description="Helical" evidence="10">
    <location>
        <begin position="451"/>
        <end position="473"/>
    </location>
</feature>
<feature type="domain" description="TRASH" evidence="11">
    <location>
        <begin position="94"/>
        <end position="132"/>
    </location>
</feature>
<evidence type="ECO:0000313" key="13">
    <source>
        <dbReference type="Proteomes" id="UP000663181"/>
    </source>
</evidence>
<dbReference type="SFLD" id="SFLDG00002">
    <property type="entry name" value="C1.7:_P-type_atpase_like"/>
    <property type="match status" value="1"/>
</dbReference>
<reference evidence="12 13" key="1">
    <citation type="submission" date="2020-10" db="EMBL/GenBank/DDBJ databases">
        <title>Phylogeny of dyella-like bacteria.</title>
        <authorList>
            <person name="Fu J."/>
        </authorList>
    </citation>
    <scope>NUCLEOTIDE SEQUENCE [LARGE SCALE GENOMIC DNA]</scope>
    <source>
        <strain evidence="12 13">DHOB09</strain>
    </source>
</reference>
<dbReference type="SUPFAM" id="SSF56784">
    <property type="entry name" value="HAD-like"/>
    <property type="match status" value="1"/>
</dbReference>
<evidence type="ECO:0000256" key="3">
    <source>
        <dbReference type="ARBA" id="ARBA00022692"/>
    </source>
</evidence>
<dbReference type="PANTHER" id="PTHR43520:SF8">
    <property type="entry name" value="P-TYPE CU(+) TRANSPORTER"/>
    <property type="match status" value="1"/>
</dbReference>
<dbReference type="InterPro" id="IPR023299">
    <property type="entry name" value="ATPase_P-typ_cyto_dom_N"/>
</dbReference>
<comment type="similarity">
    <text evidence="2 10">Belongs to the cation transport ATPase (P-type) (TC 3.A.3) family. Type IB subfamily.</text>
</comment>
<organism evidence="12 13">
    <name type="scientific">Dyella caseinilytica</name>
    <dbReference type="NCBI Taxonomy" id="1849581"/>
    <lineage>
        <taxon>Bacteria</taxon>
        <taxon>Pseudomonadati</taxon>
        <taxon>Pseudomonadota</taxon>
        <taxon>Gammaproteobacteria</taxon>
        <taxon>Lysobacterales</taxon>
        <taxon>Rhodanobacteraceae</taxon>
        <taxon>Dyella</taxon>
    </lineage>
</organism>
<keyword evidence="13" id="KW-1185">Reference proteome</keyword>
<dbReference type="InterPro" id="IPR023298">
    <property type="entry name" value="ATPase_P-typ_TM_dom_sf"/>
</dbReference>
<dbReference type="SFLD" id="SFLDS00003">
    <property type="entry name" value="Haloacid_Dehalogenase"/>
    <property type="match status" value="1"/>
</dbReference>
<dbReference type="SUPFAM" id="SSF81665">
    <property type="entry name" value="Calcium ATPase, transmembrane domain M"/>
    <property type="match status" value="1"/>
</dbReference>
<keyword evidence="6 10" id="KW-0067">ATP-binding</keyword>
<dbReference type="InterPro" id="IPR009078">
    <property type="entry name" value="Ferritin-like_SF"/>
</dbReference>
<evidence type="ECO:0000313" key="12">
    <source>
        <dbReference type="EMBL" id="QRN52089.1"/>
    </source>
</evidence>
<dbReference type="InterPro" id="IPR059000">
    <property type="entry name" value="ATPase_P-type_domA"/>
</dbReference>
<keyword evidence="8 10" id="KW-1133">Transmembrane helix</keyword>
<dbReference type="CDD" id="cd02094">
    <property type="entry name" value="P-type_ATPase_Cu-like"/>
    <property type="match status" value="1"/>
</dbReference>
<sequence>MSAQGSCCHAAGNKARDPICGMDVDTANAKHRSDYNGQTFYFCCAGCKTKFDAEPARYTQAKPANFAVPVHTLNVLPMAHHEHGANHAGATVKDPVCGMSVDPATASHRAEHEGQTYYFCCASCKQKFTADPALYLQEHRAPAAVVPGATYTCPMHPEVQQDGPGDCPKCGMALEPTMPSLDEDDSGEVRAMQRRLWSLVALTLPVFVIAMLPHAGMSLPDAWSRAAARVEAALASIVVLWGGAPFFARGWRSLKPWQPNMYTLIAVGTGVAWIYSALAFLLPGIFPPGFRDMHGRVAVYFESAAVIVTLVTLGDFLEWRARRRTGEALKALLGLAPKTARRVSGHEEHDVPLSDVSVGDVLRIRPGEKVPVDGVVLSGGSQVDESMLTGEPMPVTKKQGDALTGGTVNRDGALTMRAQKVGASTVLAQIVAQVAQAQRSKAPLQRVADQVAAWFVPTVIVAAALAFAGWVWLGPDPRLAHGLIAAVSVLIIACPCALGLATPISIMVASGRGASQGLLFKDAAAIESLRKADTLVVDKTGTLTEGKPSLTEIVTWGEQERDGLLTWAASLERSSEHPLAKAILAAAKQEQLQFVETDDFRVHAGSGVSGRMQGHQVVFGNERLMEQSGIAIRQDAQAKVDALRSEGATVMMLAADGKLAGLFAVSDRIKSDTLQAIAALKGAGMHVVMLTGDNVITASHVAKELGISEIHAGASPADKAAVVESLRKQGRCVAMAGDGINDAPALAVADIGIAMGQGTDVAMESAQLTLVKGSLLGILHARELSKATVLNIRQNLFFAFVYNALGVPLAAGVLYPLFGIVLSPMVAALAMSLSSVSVVSNALRLRKTA</sequence>
<feature type="transmembrane region" description="Helical" evidence="10">
    <location>
        <begin position="260"/>
        <end position="286"/>
    </location>
</feature>
<dbReference type="Pfam" id="PF00122">
    <property type="entry name" value="E1-E2_ATPase"/>
    <property type="match status" value="1"/>
</dbReference>
<dbReference type="SUPFAM" id="SSF47240">
    <property type="entry name" value="Ferritin-like"/>
    <property type="match status" value="2"/>
</dbReference>
<dbReference type="Proteomes" id="UP000663181">
    <property type="component" value="Chromosome"/>
</dbReference>
<dbReference type="InterPro" id="IPR001757">
    <property type="entry name" value="P_typ_ATPase"/>
</dbReference>
<feature type="domain" description="TRASH" evidence="11">
    <location>
        <begin position="17"/>
        <end position="55"/>
    </location>
</feature>
<dbReference type="PRINTS" id="PR00119">
    <property type="entry name" value="CATATPASE"/>
</dbReference>
<dbReference type="InterPro" id="IPR023214">
    <property type="entry name" value="HAD_sf"/>
</dbReference>
<proteinExistence type="inferred from homology"/>
<evidence type="ECO:0000256" key="10">
    <source>
        <dbReference type="RuleBase" id="RU362081"/>
    </source>
</evidence>
<dbReference type="RefSeq" id="WP_188801292.1">
    <property type="nucleotide sequence ID" value="NZ_BMIZ01000004.1"/>
</dbReference>
<dbReference type="EMBL" id="CP064030">
    <property type="protein sequence ID" value="QRN52089.1"/>
    <property type="molecule type" value="Genomic_DNA"/>
</dbReference>
<evidence type="ECO:0000256" key="6">
    <source>
        <dbReference type="ARBA" id="ARBA00022840"/>
    </source>
</evidence>
<name>A0ABX7GQA2_9GAMM</name>
<dbReference type="Gene3D" id="2.70.150.10">
    <property type="entry name" value="Calcium-transporting ATPase, cytoplasmic transduction domain A"/>
    <property type="match status" value="1"/>
</dbReference>
<dbReference type="InterPro" id="IPR044492">
    <property type="entry name" value="P_typ_ATPase_HD_dom"/>
</dbReference>
<evidence type="ECO:0000256" key="5">
    <source>
        <dbReference type="ARBA" id="ARBA00022741"/>
    </source>
</evidence>
<dbReference type="Pfam" id="PF04945">
    <property type="entry name" value="YHS"/>
    <property type="match status" value="2"/>
</dbReference>
<evidence type="ECO:0000256" key="8">
    <source>
        <dbReference type="ARBA" id="ARBA00022989"/>
    </source>
</evidence>
<dbReference type="Gene3D" id="3.40.1110.10">
    <property type="entry name" value="Calcium-transporting ATPase, cytoplasmic domain N"/>
    <property type="match status" value="1"/>
</dbReference>
<dbReference type="PANTHER" id="PTHR43520">
    <property type="entry name" value="ATP7, ISOFORM B"/>
    <property type="match status" value="1"/>
</dbReference>
<dbReference type="SMART" id="SM00746">
    <property type="entry name" value="TRASH"/>
    <property type="match status" value="2"/>
</dbReference>
<evidence type="ECO:0000256" key="9">
    <source>
        <dbReference type="ARBA" id="ARBA00023136"/>
    </source>
</evidence>
<dbReference type="SUPFAM" id="SSF81653">
    <property type="entry name" value="Calcium ATPase, transduction domain A"/>
    <property type="match status" value="1"/>
</dbReference>
<evidence type="ECO:0000259" key="11">
    <source>
        <dbReference type="SMART" id="SM00746"/>
    </source>
</evidence>
<dbReference type="Pfam" id="PF19335">
    <property type="entry name" value="HMBD"/>
    <property type="match status" value="1"/>
</dbReference>
<feature type="transmembrane region" description="Helical" evidence="10">
    <location>
        <begin position="796"/>
        <end position="818"/>
    </location>
</feature>
<dbReference type="SFLD" id="SFLDF00027">
    <property type="entry name" value="p-type_atpase"/>
    <property type="match status" value="1"/>
</dbReference>
<dbReference type="InterPro" id="IPR011017">
    <property type="entry name" value="TRASH_dom"/>
</dbReference>
<feature type="transmembrane region" description="Helical" evidence="10">
    <location>
        <begin position="227"/>
        <end position="248"/>
    </location>
</feature>